<dbReference type="EMBL" id="JBHUHD010000001">
    <property type="protein sequence ID" value="MFD2142861.1"/>
    <property type="molecule type" value="Genomic_DNA"/>
</dbReference>
<name>A0ABW4Z2M7_9HYPH</name>
<sequence length="175" mass="19125">MLPNGKQSRCITSGGAIWWSAEINDGDHNQIVIFDFTGPCIELSDLRALFLDFRHQHPDVPADNVVALLAYGYPTKGRNYDADARHIELGQCFVLCRFIGGGSDDAVHVIAPLKPLSFDPDGMSGGAAFCLLHDTEGFSIHLAGVIVRGGQHRLRLIKAGAVQMVLEEFIRSRPL</sequence>
<proteinExistence type="predicted"/>
<evidence type="ECO:0000313" key="2">
    <source>
        <dbReference type="Proteomes" id="UP001597299"/>
    </source>
</evidence>
<keyword evidence="2" id="KW-1185">Reference proteome</keyword>
<reference evidence="2" key="1">
    <citation type="journal article" date="2019" name="Int. J. Syst. Evol. Microbiol.">
        <title>The Global Catalogue of Microorganisms (GCM) 10K type strain sequencing project: providing services to taxonomists for standard genome sequencing and annotation.</title>
        <authorList>
            <consortium name="The Broad Institute Genomics Platform"/>
            <consortium name="The Broad Institute Genome Sequencing Center for Infectious Disease"/>
            <person name="Wu L."/>
            <person name="Ma J."/>
        </authorList>
    </citation>
    <scope>NUCLEOTIDE SEQUENCE [LARGE SCALE GENOMIC DNA]</scope>
    <source>
        <strain evidence="2">CCM 7435</strain>
    </source>
</reference>
<accession>A0ABW4Z2M7</accession>
<dbReference type="Proteomes" id="UP001597299">
    <property type="component" value="Unassembled WGS sequence"/>
</dbReference>
<dbReference type="RefSeq" id="WP_213356186.1">
    <property type="nucleotide sequence ID" value="NZ_JAHBGB010000044.1"/>
</dbReference>
<evidence type="ECO:0000313" key="1">
    <source>
        <dbReference type="EMBL" id="MFD2142861.1"/>
    </source>
</evidence>
<organism evidence="1 2">
    <name type="scientific">Ancylobacter oerskovii</name>
    <dbReference type="NCBI Taxonomy" id="459519"/>
    <lineage>
        <taxon>Bacteria</taxon>
        <taxon>Pseudomonadati</taxon>
        <taxon>Pseudomonadota</taxon>
        <taxon>Alphaproteobacteria</taxon>
        <taxon>Hyphomicrobiales</taxon>
        <taxon>Xanthobacteraceae</taxon>
        <taxon>Ancylobacter</taxon>
    </lineage>
</organism>
<gene>
    <name evidence="1" type="ORF">ACFSNC_20840</name>
</gene>
<protein>
    <submittedName>
        <fullName evidence="1">Uncharacterized protein</fullName>
    </submittedName>
</protein>
<comment type="caution">
    <text evidence="1">The sequence shown here is derived from an EMBL/GenBank/DDBJ whole genome shotgun (WGS) entry which is preliminary data.</text>
</comment>